<accession>A0A6H5G230</accession>
<feature type="compositionally biased region" description="Low complexity" evidence="1">
    <location>
        <begin position="34"/>
        <end position="56"/>
    </location>
</feature>
<dbReference type="AlphaFoldDB" id="A0A6H5G230"/>
<dbReference type="EMBL" id="CADCXU010004041">
    <property type="protein sequence ID" value="CAA9995776.1"/>
    <property type="molecule type" value="Genomic_DNA"/>
</dbReference>
<evidence type="ECO:0000313" key="3">
    <source>
        <dbReference type="Proteomes" id="UP000479000"/>
    </source>
</evidence>
<evidence type="ECO:0000313" key="2">
    <source>
        <dbReference type="EMBL" id="CAA9995776.1"/>
    </source>
</evidence>
<proteinExistence type="predicted"/>
<reference evidence="2 3" key="1">
    <citation type="submission" date="2020-02" db="EMBL/GenBank/DDBJ databases">
        <authorList>
            <person name="Ferguson B K."/>
        </authorList>
    </citation>
    <scope>NUCLEOTIDE SEQUENCE [LARGE SCALE GENOMIC DNA]</scope>
</reference>
<sequence>MGPTHLPGPQPVSPWARTLERWPAVPVPPDRHTAPALPSGPLSAPWPWSRSRSSLPGKCAPRNATESPLPIPTFFSPHANLAMSRNLKIKNLKYLG</sequence>
<organism evidence="2 3">
    <name type="scientific">Nesidiocoris tenuis</name>
    <dbReference type="NCBI Taxonomy" id="355587"/>
    <lineage>
        <taxon>Eukaryota</taxon>
        <taxon>Metazoa</taxon>
        <taxon>Ecdysozoa</taxon>
        <taxon>Arthropoda</taxon>
        <taxon>Hexapoda</taxon>
        <taxon>Insecta</taxon>
        <taxon>Pterygota</taxon>
        <taxon>Neoptera</taxon>
        <taxon>Paraneoptera</taxon>
        <taxon>Hemiptera</taxon>
        <taxon>Heteroptera</taxon>
        <taxon>Panheteroptera</taxon>
        <taxon>Cimicomorpha</taxon>
        <taxon>Miridae</taxon>
        <taxon>Dicyphina</taxon>
        <taxon>Nesidiocoris</taxon>
    </lineage>
</organism>
<evidence type="ECO:0000256" key="1">
    <source>
        <dbReference type="SAM" id="MobiDB-lite"/>
    </source>
</evidence>
<gene>
    <name evidence="2" type="ORF">NTEN_LOCUS2526</name>
</gene>
<dbReference type="Proteomes" id="UP000479000">
    <property type="component" value="Unassembled WGS sequence"/>
</dbReference>
<name>A0A6H5G230_9HEMI</name>
<feature type="non-terminal residue" evidence="2">
    <location>
        <position position="96"/>
    </location>
</feature>
<protein>
    <submittedName>
        <fullName evidence="2">Uncharacterized protein</fullName>
    </submittedName>
</protein>
<feature type="region of interest" description="Disordered" evidence="1">
    <location>
        <begin position="24"/>
        <end position="63"/>
    </location>
</feature>
<keyword evidence="3" id="KW-1185">Reference proteome</keyword>